<proteinExistence type="inferred from homology"/>
<evidence type="ECO:0000256" key="7">
    <source>
        <dbReference type="ARBA" id="ARBA00023053"/>
    </source>
</evidence>
<evidence type="ECO:0000256" key="5">
    <source>
        <dbReference type="ARBA" id="ARBA00022692"/>
    </source>
</evidence>
<feature type="transmembrane region" description="Helical" evidence="12">
    <location>
        <begin position="77"/>
        <end position="99"/>
    </location>
</feature>
<feature type="transmembrane region" description="Helical" evidence="12">
    <location>
        <begin position="151"/>
        <end position="170"/>
    </location>
</feature>
<evidence type="ECO:0000256" key="6">
    <source>
        <dbReference type="ARBA" id="ARBA00022989"/>
    </source>
</evidence>
<evidence type="ECO:0000256" key="4">
    <source>
        <dbReference type="ARBA" id="ARBA00022475"/>
    </source>
</evidence>
<dbReference type="Proteomes" id="UP000827892">
    <property type="component" value="Chromosome X"/>
</dbReference>
<feature type="transmembrane region" description="Helical" evidence="12">
    <location>
        <begin position="378"/>
        <end position="398"/>
    </location>
</feature>
<dbReference type="PANTHER" id="PTHR42985:SF2">
    <property type="entry name" value="SODIUM-DEPENDENT MULTIVITAMIN TRANSPORTER"/>
    <property type="match status" value="1"/>
</dbReference>
<feature type="transmembrane region" description="Helical" evidence="12">
    <location>
        <begin position="433"/>
        <end position="455"/>
    </location>
</feature>
<feature type="transmembrane region" description="Helical" evidence="12">
    <location>
        <begin position="404"/>
        <end position="426"/>
    </location>
</feature>
<evidence type="ECO:0000313" key="14">
    <source>
        <dbReference type="Proteomes" id="UP000827892"/>
    </source>
</evidence>
<feature type="transmembrane region" description="Helical" evidence="12">
    <location>
        <begin position="325"/>
        <end position="358"/>
    </location>
</feature>
<dbReference type="GO" id="GO:0005886">
    <property type="term" value="C:plasma membrane"/>
    <property type="evidence" value="ECO:0007669"/>
    <property type="project" value="UniProtKB-SubCell"/>
</dbReference>
<dbReference type="EMBL" id="CP090896">
    <property type="protein sequence ID" value="ULT80666.1"/>
    <property type="molecule type" value="Genomic_DNA"/>
</dbReference>
<dbReference type="InterPro" id="IPR038377">
    <property type="entry name" value="Na/Glc_symporter_sf"/>
</dbReference>
<evidence type="ECO:0000256" key="9">
    <source>
        <dbReference type="ARBA" id="ARBA00023136"/>
    </source>
</evidence>
<dbReference type="GO" id="GO:0006814">
    <property type="term" value="P:sodium ion transport"/>
    <property type="evidence" value="ECO:0007669"/>
    <property type="project" value="UniProtKB-KW"/>
</dbReference>
<evidence type="ECO:0000256" key="2">
    <source>
        <dbReference type="ARBA" id="ARBA00006434"/>
    </source>
</evidence>
<keyword evidence="4" id="KW-1003">Cell membrane</keyword>
<feature type="transmembrane region" description="Helical" evidence="12">
    <location>
        <begin position="43"/>
        <end position="65"/>
    </location>
</feature>
<dbReference type="PROSITE" id="PS50283">
    <property type="entry name" value="NA_SOLUT_SYMP_3"/>
    <property type="match status" value="1"/>
</dbReference>
<dbReference type="GO" id="GO:0022857">
    <property type="term" value="F:transmembrane transporter activity"/>
    <property type="evidence" value="ECO:0007669"/>
    <property type="project" value="InterPro"/>
</dbReference>
<dbReference type="NCBIfam" id="TIGR00813">
    <property type="entry name" value="sss"/>
    <property type="match status" value="1"/>
</dbReference>
<dbReference type="PANTHER" id="PTHR42985">
    <property type="entry name" value="SODIUM-COUPLED MONOCARBOXYLATE TRANSPORTER"/>
    <property type="match status" value="1"/>
</dbReference>
<sequence length="562" mass="61022">MELVDYILLVFFMVGITGYGLCKSREPPNIAPSTQATIFGSGISVITGALSLCSGFISSISLLGFPAEIYYQGSMMLWYIPMYCISFPIVAYVFIPVFYNARLITAYQYFENRFNFSCRMITTLLFVLQMLLYNAVALYAPSLAIASLTDIPIGVSICITSLLSAVYISLGGAKAGIHTSAVQMLVIFVAMSAIIVISLKEIGISKAYSNVISGKRLILNDFRLNPTIRHSAWSLLIGGCGNIIALFGANQISIQKYMAMPTLKSAQRTAMLNIICNTIILVLYVTVGLLMYAHYQACDPRLSNKNDIFSRFVIDVMPKGKGAVGLIAAAIYSAGISTLSATFTSISSIIINDVWGVIRERHKMPALEYQQIKNAMRVLPIFLSFVSIGLAFGCAQFKGIILQASFIVFGAIGGPVLGSFVVGMFIPRVKGAAAVVGLLSSVMISFGVSVGATILKVRPVSLELGQCSNQTNTVFNEGLIGTVTSTPLLYGIDRIFAVSYQYYSIIAVITNVVVSFIVQIILDWCSRPTDTPTRQMAPLELTSSLLLDEQHDPMKPREDTLA</sequence>
<evidence type="ECO:0000256" key="1">
    <source>
        <dbReference type="ARBA" id="ARBA00004651"/>
    </source>
</evidence>
<keyword evidence="7" id="KW-0915">Sodium</keyword>
<keyword evidence="3" id="KW-0813">Transport</keyword>
<dbReference type="Pfam" id="PF00474">
    <property type="entry name" value="SSF"/>
    <property type="match status" value="1"/>
</dbReference>
<feature type="transmembrane region" description="Helical" evidence="12">
    <location>
        <begin position="182"/>
        <end position="199"/>
    </location>
</feature>
<comment type="similarity">
    <text evidence="2 11">Belongs to the sodium:solute symporter (SSF) (TC 2.A.21) family.</text>
</comment>
<reference evidence="13 14" key="1">
    <citation type="submission" date="2022-05" db="EMBL/GenBank/DDBJ databases">
        <title>Chromosome-level reference genomes for two strains of Caenorhabditis briggsae: an improved platform for comparative genomics.</title>
        <authorList>
            <person name="Stevens L."/>
            <person name="Andersen E.C."/>
        </authorList>
    </citation>
    <scope>NUCLEOTIDE SEQUENCE [LARGE SCALE GENOMIC DNA]</scope>
    <source>
        <strain evidence="13">QX1410_ONT</strain>
        <tissue evidence="13">Whole-organism</tissue>
    </source>
</reference>
<dbReference type="InterPro" id="IPR001734">
    <property type="entry name" value="Na/solute_symporter"/>
</dbReference>
<keyword evidence="6 12" id="KW-1133">Transmembrane helix</keyword>
<keyword evidence="10" id="KW-0739">Sodium transport</keyword>
<evidence type="ECO:0000256" key="12">
    <source>
        <dbReference type="SAM" id="Phobius"/>
    </source>
</evidence>
<evidence type="ECO:0000256" key="3">
    <source>
        <dbReference type="ARBA" id="ARBA00022448"/>
    </source>
</evidence>
<feature type="transmembrane region" description="Helical" evidence="12">
    <location>
        <begin position="231"/>
        <end position="249"/>
    </location>
</feature>
<evidence type="ECO:0000313" key="13">
    <source>
        <dbReference type="EMBL" id="ULT80666.1"/>
    </source>
</evidence>
<evidence type="ECO:0000256" key="8">
    <source>
        <dbReference type="ARBA" id="ARBA00023065"/>
    </source>
</evidence>
<keyword evidence="9 12" id="KW-0472">Membrane</keyword>
<comment type="subcellular location">
    <subcellularLocation>
        <location evidence="1">Cell membrane</location>
        <topology evidence="1">Multi-pass membrane protein</topology>
    </subcellularLocation>
</comment>
<evidence type="ECO:0000256" key="10">
    <source>
        <dbReference type="ARBA" id="ARBA00023201"/>
    </source>
</evidence>
<feature type="transmembrane region" description="Helical" evidence="12">
    <location>
        <begin position="120"/>
        <end position="139"/>
    </location>
</feature>
<feature type="transmembrane region" description="Helical" evidence="12">
    <location>
        <begin position="500"/>
        <end position="522"/>
    </location>
</feature>
<gene>
    <name evidence="13" type="ORF">L3Y34_010904</name>
</gene>
<organism evidence="13 14">
    <name type="scientific">Caenorhabditis briggsae</name>
    <dbReference type="NCBI Taxonomy" id="6238"/>
    <lineage>
        <taxon>Eukaryota</taxon>
        <taxon>Metazoa</taxon>
        <taxon>Ecdysozoa</taxon>
        <taxon>Nematoda</taxon>
        <taxon>Chromadorea</taxon>
        <taxon>Rhabditida</taxon>
        <taxon>Rhabditina</taxon>
        <taxon>Rhabditomorpha</taxon>
        <taxon>Rhabditoidea</taxon>
        <taxon>Rhabditidae</taxon>
        <taxon>Peloderinae</taxon>
        <taxon>Caenorhabditis</taxon>
    </lineage>
</organism>
<accession>A0AAE8ZRG3</accession>
<keyword evidence="8" id="KW-0406">Ion transport</keyword>
<feature type="transmembrane region" description="Helical" evidence="12">
    <location>
        <begin position="6"/>
        <end position="22"/>
    </location>
</feature>
<dbReference type="CDD" id="cd11492">
    <property type="entry name" value="SLC5sbd_NIS-SMVT"/>
    <property type="match status" value="1"/>
</dbReference>
<keyword evidence="5 12" id="KW-0812">Transmembrane</keyword>
<protein>
    <submittedName>
        <fullName evidence="13">Uncharacterized protein</fullName>
    </submittedName>
</protein>
<dbReference type="Gene3D" id="1.20.1730.10">
    <property type="entry name" value="Sodium/glucose cotransporter"/>
    <property type="match status" value="1"/>
</dbReference>
<name>A0AAE8ZRG3_CAEBR</name>
<feature type="transmembrane region" description="Helical" evidence="12">
    <location>
        <begin position="270"/>
        <end position="295"/>
    </location>
</feature>
<dbReference type="AlphaFoldDB" id="A0AAE8ZRG3"/>
<dbReference type="InterPro" id="IPR051163">
    <property type="entry name" value="Sodium:Solute_Symporter_SSF"/>
</dbReference>
<evidence type="ECO:0000256" key="11">
    <source>
        <dbReference type="RuleBase" id="RU362091"/>
    </source>
</evidence>